<keyword evidence="3" id="KW-1185">Reference proteome</keyword>
<comment type="caution">
    <text evidence="2">The sequence shown here is derived from an EMBL/GenBank/DDBJ whole genome shotgun (WGS) entry which is preliminary data.</text>
</comment>
<accession>A0ABQ2BX05</accession>
<feature type="chain" id="PRO_5047045125" description="Neuraminyllactose-binding hemagglutinin" evidence="1">
    <location>
        <begin position="21"/>
        <end position="225"/>
    </location>
</feature>
<sequence>MKIKNILLLILSVILFNNCASVKLAETSFTIDEHTLKGKKILVIAKSEDLKVRKAYENELVHKLSKEGFEAVAAYELFPNLKENRNTDAEEVKKIVNLFKSKGVESILVTSLRSKKTLKPEPVINSETSSSNIKGKYGFSFVDYYNINSIEYLSSSLRPVDRNSEPEIYESFLESTVYTLEAVVYDLSLPKTSQLAGVYEVEAIDPKSAKQVLERFTTIVAKQIK</sequence>
<evidence type="ECO:0000313" key="2">
    <source>
        <dbReference type="EMBL" id="GGI56991.1"/>
    </source>
</evidence>
<gene>
    <name evidence="2" type="ORF">GCM10011444_13000</name>
</gene>
<name>A0ABQ2BX05_9FLAO</name>
<evidence type="ECO:0000256" key="1">
    <source>
        <dbReference type="SAM" id="SignalP"/>
    </source>
</evidence>
<reference evidence="3" key="1">
    <citation type="journal article" date="2019" name="Int. J. Syst. Evol. Microbiol.">
        <title>The Global Catalogue of Microorganisms (GCM) 10K type strain sequencing project: providing services to taxonomists for standard genome sequencing and annotation.</title>
        <authorList>
            <consortium name="The Broad Institute Genomics Platform"/>
            <consortium name="The Broad Institute Genome Sequencing Center for Infectious Disease"/>
            <person name="Wu L."/>
            <person name="Ma J."/>
        </authorList>
    </citation>
    <scope>NUCLEOTIDE SEQUENCE [LARGE SCALE GENOMIC DNA]</scope>
    <source>
        <strain evidence="3">CCM 8681</strain>
    </source>
</reference>
<dbReference type="Proteomes" id="UP000624701">
    <property type="component" value="Unassembled WGS sequence"/>
</dbReference>
<dbReference type="RefSeq" id="WP_188373877.1">
    <property type="nucleotide sequence ID" value="NZ_BMDQ01000001.1"/>
</dbReference>
<protein>
    <recommendedName>
        <fullName evidence="4">Neuraminyllactose-binding hemagglutinin</fullName>
    </recommendedName>
</protein>
<keyword evidence="1" id="KW-0732">Signal</keyword>
<organism evidence="2 3">
    <name type="scientific">Winogradskyella haliclonae</name>
    <dbReference type="NCBI Taxonomy" id="2048558"/>
    <lineage>
        <taxon>Bacteria</taxon>
        <taxon>Pseudomonadati</taxon>
        <taxon>Bacteroidota</taxon>
        <taxon>Flavobacteriia</taxon>
        <taxon>Flavobacteriales</taxon>
        <taxon>Flavobacteriaceae</taxon>
        <taxon>Winogradskyella</taxon>
    </lineage>
</organism>
<evidence type="ECO:0000313" key="3">
    <source>
        <dbReference type="Proteomes" id="UP000624701"/>
    </source>
</evidence>
<feature type="signal peptide" evidence="1">
    <location>
        <begin position="1"/>
        <end position="20"/>
    </location>
</feature>
<dbReference type="EMBL" id="BMDQ01000001">
    <property type="protein sequence ID" value="GGI56991.1"/>
    <property type="molecule type" value="Genomic_DNA"/>
</dbReference>
<proteinExistence type="predicted"/>
<evidence type="ECO:0008006" key="4">
    <source>
        <dbReference type="Google" id="ProtNLM"/>
    </source>
</evidence>